<dbReference type="RefSeq" id="WP_368637146.1">
    <property type="nucleotide sequence ID" value="NZ_JBFRHK010000009.1"/>
</dbReference>
<proteinExistence type="predicted"/>
<comment type="caution">
    <text evidence="1">The sequence shown here is derived from an EMBL/GenBank/DDBJ whole genome shotgun (WGS) entry which is preliminary data.</text>
</comment>
<evidence type="ECO:0000313" key="1">
    <source>
        <dbReference type="EMBL" id="MEX3746514.1"/>
    </source>
</evidence>
<accession>A0ABV3W0D5</accession>
<reference evidence="1 2" key="1">
    <citation type="submission" date="2024-07" db="EMBL/GenBank/DDBJ databases">
        <title>Characterization of a bacterium isolated from hydrolysated instant sea cucumber by whole-genome sequencing and metabolomics.</title>
        <authorList>
            <person name="Luo X."/>
            <person name="Zhang Z."/>
            <person name="Zheng Z."/>
            <person name="Zhang W."/>
            <person name="Ming T."/>
            <person name="Jiao L."/>
            <person name="Su X."/>
            <person name="Kong F."/>
            <person name="Xu J."/>
        </authorList>
    </citation>
    <scope>NUCLEOTIDE SEQUENCE [LARGE SCALE GENOMIC DNA]</scope>
    <source>
        <strain evidence="1 2">XL-2024</strain>
    </source>
</reference>
<organism evidence="1 2">
    <name type="scientific">Lysinibacillus xylanilyticus</name>
    <dbReference type="NCBI Taxonomy" id="582475"/>
    <lineage>
        <taxon>Bacteria</taxon>
        <taxon>Bacillati</taxon>
        <taxon>Bacillota</taxon>
        <taxon>Bacilli</taxon>
        <taxon>Bacillales</taxon>
        <taxon>Bacillaceae</taxon>
        <taxon>Lysinibacillus</taxon>
    </lineage>
</organism>
<evidence type="ECO:0000313" key="2">
    <source>
        <dbReference type="Proteomes" id="UP001558534"/>
    </source>
</evidence>
<keyword evidence="2" id="KW-1185">Reference proteome</keyword>
<dbReference type="GO" id="GO:0003677">
    <property type="term" value="F:DNA binding"/>
    <property type="evidence" value="ECO:0007669"/>
    <property type="project" value="UniProtKB-KW"/>
</dbReference>
<sequence length="88" mass="10013">MQNTLNLPLSLENQLHAVVSKAIEDTIKTLQISKQKEWMSLKEGATYAGVSYNTFIKYRVMGLKVCEIDGVKRVSKEEIDNFLKANSY</sequence>
<gene>
    <name evidence="1" type="ORF">AB1300_15430</name>
</gene>
<dbReference type="Proteomes" id="UP001558534">
    <property type="component" value="Unassembled WGS sequence"/>
</dbReference>
<name>A0ABV3W0D5_9BACI</name>
<protein>
    <submittedName>
        <fullName evidence="1">DNA-binding protein</fullName>
    </submittedName>
</protein>
<dbReference type="EMBL" id="JBFRHK010000009">
    <property type="protein sequence ID" value="MEX3746514.1"/>
    <property type="molecule type" value="Genomic_DNA"/>
</dbReference>
<keyword evidence="1" id="KW-0238">DNA-binding</keyword>